<dbReference type="InterPro" id="IPR046341">
    <property type="entry name" value="SET_dom_sf"/>
</dbReference>
<dbReference type="PANTHER" id="PTHR47643:SF2">
    <property type="entry name" value="TPR DOMAIN PROTEIN (AFU_ORTHOLOGUE AFUA_5G12710)"/>
    <property type="match status" value="1"/>
</dbReference>
<dbReference type="PROSITE" id="PS50280">
    <property type="entry name" value="SET"/>
    <property type="match status" value="1"/>
</dbReference>
<dbReference type="SUPFAM" id="SSF82199">
    <property type="entry name" value="SET domain"/>
    <property type="match status" value="1"/>
</dbReference>
<evidence type="ECO:0000256" key="1">
    <source>
        <dbReference type="SAM" id="MobiDB-lite"/>
    </source>
</evidence>
<dbReference type="PANTHER" id="PTHR47643">
    <property type="entry name" value="TPR DOMAIN PROTEIN (AFU_ORTHOLOGUE AFUA_5G12710)"/>
    <property type="match status" value="1"/>
</dbReference>
<keyword evidence="4" id="KW-1185">Reference proteome</keyword>
<sequence>MEIIDFISPEMLGSRALSFPRDGGMGSMFHSGLGPHTSRRSAVLVNAKAKIAQNHKKDGRGKPITESADDMYRLYTAPDFLMKPQVSPAVQLQQFTAGKGRGLVAKGGIIPGDLLLVSQPAGRVVCGPEGASLRPEQLIPHLQAEGALSAADKARLSLLFDGTPESGQRPISLKDFFTALSGGAAASTKEPAAPKGFGVKAKPAPSPVPVEEVAGPRLEQIVRFNAWGIEYADFGVAPLRKQRSNSYIGVWPEFSLLNHSCIPNTQPLLIGDRLLLRAASNIPEGGELTTSYLGLAVCTHWYLACAH</sequence>
<evidence type="ECO:0000313" key="3">
    <source>
        <dbReference type="EMBL" id="KAF5827950.1"/>
    </source>
</evidence>
<organism evidence="3 4">
    <name type="scientific">Dunaliella salina</name>
    <name type="common">Green alga</name>
    <name type="synonym">Protococcus salinus</name>
    <dbReference type="NCBI Taxonomy" id="3046"/>
    <lineage>
        <taxon>Eukaryota</taxon>
        <taxon>Viridiplantae</taxon>
        <taxon>Chlorophyta</taxon>
        <taxon>core chlorophytes</taxon>
        <taxon>Chlorophyceae</taxon>
        <taxon>CS clade</taxon>
        <taxon>Chlamydomonadales</taxon>
        <taxon>Dunaliellaceae</taxon>
        <taxon>Dunaliella</taxon>
    </lineage>
</organism>
<dbReference type="Proteomes" id="UP000815325">
    <property type="component" value="Unassembled WGS sequence"/>
</dbReference>
<feature type="domain" description="SET" evidence="2">
    <location>
        <begin position="88"/>
        <end position="293"/>
    </location>
</feature>
<proteinExistence type="predicted"/>
<evidence type="ECO:0000259" key="2">
    <source>
        <dbReference type="PROSITE" id="PS50280"/>
    </source>
</evidence>
<comment type="caution">
    <text evidence="3">The sequence shown here is derived from an EMBL/GenBank/DDBJ whole genome shotgun (WGS) entry which is preliminary data.</text>
</comment>
<feature type="compositionally biased region" description="Low complexity" evidence="1">
    <location>
        <begin position="198"/>
        <end position="210"/>
    </location>
</feature>
<protein>
    <recommendedName>
        <fullName evidence="2">SET domain-containing protein</fullName>
    </recommendedName>
</protein>
<dbReference type="InterPro" id="IPR053209">
    <property type="entry name" value="Gramillin-biosynth_MTr"/>
</dbReference>
<feature type="region of interest" description="Disordered" evidence="1">
    <location>
        <begin position="191"/>
        <end position="210"/>
    </location>
</feature>
<dbReference type="Gene3D" id="2.170.270.10">
    <property type="entry name" value="SET domain"/>
    <property type="match status" value="1"/>
</dbReference>
<name>A0ABQ7G024_DUNSA</name>
<reference evidence="3" key="1">
    <citation type="submission" date="2017-08" db="EMBL/GenBank/DDBJ databases">
        <authorList>
            <person name="Polle J.E."/>
            <person name="Barry K."/>
            <person name="Cushman J."/>
            <person name="Schmutz J."/>
            <person name="Tran D."/>
            <person name="Hathwaick L.T."/>
            <person name="Yim W.C."/>
            <person name="Jenkins J."/>
            <person name="Mckie-Krisberg Z.M."/>
            <person name="Prochnik S."/>
            <person name="Lindquist E."/>
            <person name="Dockter R.B."/>
            <person name="Adam C."/>
            <person name="Molina H."/>
            <person name="Bunkerborg J."/>
            <person name="Jin E."/>
            <person name="Buchheim M."/>
            <person name="Magnuson J."/>
        </authorList>
    </citation>
    <scope>NUCLEOTIDE SEQUENCE</scope>
    <source>
        <strain evidence="3">CCAP 19/18</strain>
    </source>
</reference>
<dbReference type="Pfam" id="PF00856">
    <property type="entry name" value="SET"/>
    <property type="match status" value="1"/>
</dbReference>
<dbReference type="EMBL" id="MU070392">
    <property type="protein sequence ID" value="KAF5827950.1"/>
    <property type="molecule type" value="Genomic_DNA"/>
</dbReference>
<evidence type="ECO:0000313" key="4">
    <source>
        <dbReference type="Proteomes" id="UP000815325"/>
    </source>
</evidence>
<accession>A0ABQ7G024</accession>
<dbReference type="InterPro" id="IPR001214">
    <property type="entry name" value="SET_dom"/>
</dbReference>
<gene>
    <name evidence="3" type="ORF">DUNSADRAFT_18461</name>
</gene>